<evidence type="ECO:0000313" key="4">
    <source>
        <dbReference type="Proteomes" id="UP000274756"/>
    </source>
</evidence>
<dbReference type="OrthoDB" id="5780582at2759"/>
<evidence type="ECO:0000313" key="5">
    <source>
        <dbReference type="WBParaSite" id="DME_0000743701-mRNA-1"/>
    </source>
</evidence>
<keyword evidence="4" id="KW-1185">Reference proteome</keyword>
<evidence type="ECO:0000256" key="1">
    <source>
        <dbReference type="SAM" id="SignalP"/>
    </source>
</evidence>
<dbReference type="AlphaFoldDB" id="A0A0N4UIK4"/>
<evidence type="ECO:0000313" key="3">
    <source>
        <dbReference type="Proteomes" id="UP000038040"/>
    </source>
</evidence>
<reference evidence="2 4" key="2">
    <citation type="submission" date="2018-11" db="EMBL/GenBank/DDBJ databases">
        <authorList>
            <consortium name="Pathogen Informatics"/>
        </authorList>
    </citation>
    <scope>NUCLEOTIDE SEQUENCE [LARGE SCALE GENOMIC DNA]</scope>
</reference>
<proteinExistence type="predicted"/>
<feature type="chain" id="PRO_5033229935" evidence="1">
    <location>
        <begin position="26"/>
        <end position="70"/>
    </location>
</feature>
<dbReference type="EMBL" id="UYYG01001199">
    <property type="protein sequence ID" value="VDN60033.1"/>
    <property type="molecule type" value="Genomic_DNA"/>
</dbReference>
<accession>A0A0N4UIK4</accession>
<protein>
    <submittedName>
        <fullName evidence="2 5">Uncharacterized protein</fullName>
    </submittedName>
</protein>
<evidence type="ECO:0000313" key="2">
    <source>
        <dbReference type="EMBL" id="VDN60033.1"/>
    </source>
</evidence>
<dbReference type="Proteomes" id="UP000274756">
    <property type="component" value="Unassembled WGS sequence"/>
</dbReference>
<sequence length="70" mass="8121">MLNQIFAKTILITFIVFHQFCLDLAAPSQSMTRIQEVLRTLMGSKPVSRDSRGVGFEFYDRPRNILNSWD</sequence>
<gene>
    <name evidence="2" type="ORF">DME_LOCUS10006</name>
</gene>
<dbReference type="WBParaSite" id="DME_0000743701-mRNA-1">
    <property type="protein sequence ID" value="DME_0000743701-mRNA-1"/>
    <property type="gene ID" value="DME_0000743701"/>
</dbReference>
<dbReference type="Proteomes" id="UP000038040">
    <property type="component" value="Unplaced"/>
</dbReference>
<reference evidence="5" key="1">
    <citation type="submission" date="2017-02" db="UniProtKB">
        <authorList>
            <consortium name="WormBaseParasite"/>
        </authorList>
    </citation>
    <scope>IDENTIFICATION</scope>
</reference>
<feature type="signal peptide" evidence="1">
    <location>
        <begin position="1"/>
        <end position="25"/>
    </location>
</feature>
<keyword evidence="1" id="KW-0732">Signal</keyword>
<organism evidence="3 5">
    <name type="scientific">Dracunculus medinensis</name>
    <name type="common">Guinea worm</name>
    <dbReference type="NCBI Taxonomy" id="318479"/>
    <lineage>
        <taxon>Eukaryota</taxon>
        <taxon>Metazoa</taxon>
        <taxon>Ecdysozoa</taxon>
        <taxon>Nematoda</taxon>
        <taxon>Chromadorea</taxon>
        <taxon>Rhabditida</taxon>
        <taxon>Spirurina</taxon>
        <taxon>Dracunculoidea</taxon>
        <taxon>Dracunculidae</taxon>
        <taxon>Dracunculus</taxon>
    </lineage>
</organism>
<name>A0A0N4UIK4_DRAME</name>